<proteinExistence type="inferred from homology"/>
<dbReference type="GO" id="GO:0016757">
    <property type="term" value="F:glycosyltransferase activity"/>
    <property type="evidence" value="ECO:0007669"/>
    <property type="project" value="UniProtKB-KW"/>
</dbReference>
<dbReference type="HOGENOM" id="CLU_046648_0_0_0"/>
<dbReference type="EMBL" id="CP002630">
    <property type="protein sequence ID" value="AEB11247.1"/>
    <property type="molecule type" value="Genomic_DNA"/>
</dbReference>
<evidence type="ECO:0000256" key="2">
    <source>
        <dbReference type="ARBA" id="ARBA00022679"/>
    </source>
</evidence>
<gene>
    <name evidence="4" type="ordered locus">Marky_0495</name>
</gene>
<dbReference type="InterPro" id="IPR007184">
    <property type="entry name" value="Mannoside_phosphorylase"/>
</dbReference>
<dbReference type="eggNOG" id="COG2152">
    <property type="taxonomic scope" value="Bacteria"/>
</dbReference>
<name>F2NLZ0_MARHT</name>
<dbReference type="PANTHER" id="PTHR34106">
    <property type="entry name" value="GLYCOSIDASE"/>
    <property type="match status" value="1"/>
</dbReference>
<dbReference type="KEGG" id="mhd:Marky_0495"/>
<dbReference type="CDD" id="cd18614">
    <property type="entry name" value="GH130"/>
    <property type="match status" value="1"/>
</dbReference>
<evidence type="ECO:0000313" key="4">
    <source>
        <dbReference type="EMBL" id="AEB11247.1"/>
    </source>
</evidence>
<dbReference type="RefSeq" id="WP_013703300.1">
    <property type="nucleotide sequence ID" value="NC_015387.1"/>
</dbReference>
<dbReference type="PANTHER" id="PTHR34106:SF5">
    <property type="entry name" value="GLYCOSIDASE"/>
    <property type="match status" value="1"/>
</dbReference>
<dbReference type="PIRSF" id="PIRSF016202">
    <property type="entry name" value="PH1107"/>
    <property type="match status" value="1"/>
</dbReference>
<keyword evidence="4" id="KW-0378">Hydrolase</keyword>
<evidence type="ECO:0000313" key="5">
    <source>
        <dbReference type="Proteomes" id="UP000007030"/>
    </source>
</evidence>
<dbReference type="Gene3D" id="2.115.10.20">
    <property type="entry name" value="Glycosyl hydrolase domain, family 43"/>
    <property type="match status" value="1"/>
</dbReference>
<dbReference type="STRING" id="869210.Marky_0495"/>
<dbReference type="InterPro" id="IPR023296">
    <property type="entry name" value="Glyco_hydro_beta-prop_sf"/>
</dbReference>
<reference evidence="4 5" key="1">
    <citation type="journal article" date="2012" name="Stand. Genomic Sci.">
        <title>Complete genome sequence of the aerobic, heterotroph Marinithermus hydrothermalis type strain (T1(T)) from a deep-sea hydrothermal vent chimney.</title>
        <authorList>
            <person name="Copeland A."/>
            <person name="Gu W."/>
            <person name="Yasawong M."/>
            <person name="Lapidus A."/>
            <person name="Lucas S."/>
            <person name="Deshpande S."/>
            <person name="Pagani I."/>
            <person name="Tapia R."/>
            <person name="Cheng J.F."/>
            <person name="Goodwin L.A."/>
            <person name="Pitluck S."/>
            <person name="Liolios K."/>
            <person name="Ivanova N."/>
            <person name="Mavromatis K."/>
            <person name="Mikhailova N."/>
            <person name="Pati A."/>
            <person name="Chen A."/>
            <person name="Palaniappan K."/>
            <person name="Land M."/>
            <person name="Pan C."/>
            <person name="Brambilla E.M."/>
            <person name="Rohde M."/>
            <person name="Tindall B.J."/>
            <person name="Sikorski J."/>
            <person name="Goker M."/>
            <person name="Detter J.C."/>
            <person name="Bristow J."/>
            <person name="Eisen J.A."/>
            <person name="Markowitz V."/>
            <person name="Hugenholtz P."/>
            <person name="Kyrpides N.C."/>
            <person name="Klenk H.P."/>
            <person name="Woyke T."/>
        </authorList>
    </citation>
    <scope>NUCLEOTIDE SEQUENCE [LARGE SCALE GENOMIC DNA]</scope>
    <source>
        <strain evidence="5">DSM 14884 / JCM 11576 / T1</strain>
    </source>
</reference>
<organism evidence="4 5">
    <name type="scientific">Marinithermus hydrothermalis (strain DSM 14884 / JCM 11576 / T1)</name>
    <dbReference type="NCBI Taxonomy" id="869210"/>
    <lineage>
        <taxon>Bacteria</taxon>
        <taxon>Thermotogati</taxon>
        <taxon>Deinococcota</taxon>
        <taxon>Deinococci</taxon>
        <taxon>Thermales</taxon>
        <taxon>Thermaceae</taxon>
        <taxon>Marinithermus</taxon>
    </lineage>
</organism>
<dbReference type="AlphaFoldDB" id="F2NLZ0"/>
<dbReference type="Pfam" id="PF04041">
    <property type="entry name" value="Glyco_hydro_130"/>
    <property type="match status" value="1"/>
</dbReference>
<keyword evidence="2" id="KW-0808">Transferase</keyword>
<evidence type="ECO:0000256" key="1">
    <source>
        <dbReference type="ARBA" id="ARBA00022676"/>
    </source>
</evidence>
<keyword evidence="1" id="KW-0328">Glycosyltransferase</keyword>
<dbReference type="GO" id="GO:0016798">
    <property type="term" value="F:hydrolase activity, acting on glycosyl bonds"/>
    <property type="evidence" value="ECO:0007669"/>
    <property type="project" value="UniProtKB-KW"/>
</dbReference>
<evidence type="ECO:0000256" key="3">
    <source>
        <dbReference type="ARBA" id="ARBA00024356"/>
    </source>
</evidence>
<comment type="similarity">
    <text evidence="3">Belongs to the glycosyl hydrolase 130 family.</text>
</comment>
<accession>F2NLZ0</accession>
<dbReference type="Proteomes" id="UP000007030">
    <property type="component" value="Chromosome"/>
</dbReference>
<protein>
    <submittedName>
        <fullName evidence="4">Glycosidase related protein</fullName>
    </submittedName>
</protein>
<sequence length="293" mass="33333">MVRLQRHPQNPILLPNPASPWQALNVFNPAVVYANGLFHMIYRAQGLDYISRLGYAVSVDGVRFNRLEDPIFEPEHDLEWRGVEDPRVVWLEDRFFMTYTGYSRQGIQPYLAESTNLIHWQRRGVALPEMENKDHVLFPERVGGRYVMLHRRPPAIWIAFSEDLEHWEGHRPILEPRPGLWDEARVGAGGPPIPTEAGWLLIYHGVDARNTYRLGLALLDREDPTRVVARPKGFVLEPEEVWELRGDVPNVVFACANPVVEGTVYVYYGGADRVIGLATAPLEELVAAALKGE</sequence>
<dbReference type="OrthoDB" id="9759709at2"/>
<dbReference type="SUPFAM" id="SSF75005">
    <property type="entry name" value="Arabinanase/levansucrase/invertase"/>
    <property type="match status" value="1"/>
</dbReference>
<keyword evidence="4" id="KW-0326">Glycosidase</keyword>
<keyword evidence="5" id="KW-1185">Reference proteome</keyword>